<dbReference type="InterPro" id="IPR002661">
    <property type="entry name" value="Ribosome_recyc_fac"/>
</dbReference>
<feature type="domain" description="Ribosome recycling factor" evidence="7">
    <location>
        <begin position="144"/>
        <end position="188"/>
    </location>
</feature>
<evidence type="ECO:0000256" key="3">
    <source>
        <dbReference type="ARBA" id="ARBA00014063"/>
    </source>
</evidence>
<dbReference type="Gene3D" id="3.30.1360.40">
    <property type="match status" value="1"/>
</dbReference>
<dbReference type="PANTHER" id="PTHR20982">
    <property type="entry name" value="RIBOSOME RECYCLING FACTOR"/>
    <property type="match status" value="1"/>
</dbReference>
<accession>A0A9E7HG16</accession>
<dbReference type="Pfam" id="PF01765">
    <property type="entry name" value="RRF"/>
    <property type="match status" value="1"/>
</dbReference>
<dbReference type="Proteomes" id="UP001055439">
    <property type="component" value="Chromosome 8"/>
</dbReference>
<reference evidence="8" key="1">
    <citation type="submission" date="2022-05" db="EMBL/GenBank/DDBJ databases">
        <title>The Musa troglodytarum L. genome provides insights into the mechanism of non-climacteric behaviour and enrichment of carotenoids.</title>
        <authorList>
            <person name="Wang J."/>
        </authorList>
    </citation>
    <scope>NUCLEOTIDE SEQUENCE</scope>
    <source>
        <tissue evidence="8">Leaf</tissue>
    </source>
</reference>
<evidence type="ECO:0000256" key="6">
    <source>
        <dbReference type="SAM" id="SignalP"/>
    </source>
</evidence>
<feature type="signal peptide" evidence="6">
    <location>
        <begin position="1"/>
        <end position="25"/>
    </location>
</feature>
<evidence type="ECO:0000259" key="7">
    <source>
        <dbReference type="Pfam" id="PF01765"/>
    </source>
</evidence>
<evidence type="ECO:0000313" key="9">
    <source>
        <dbReference type="Proteomes" id="UP001055439"/>
    </source>
</evidence>
<comment type="similarity">
    <text evidence="2">Belongs to the RRF family.</text>
</comment>
<feature type="chain" id="PRO_5038716956" description="Ribosome-recycling factor, chloroplastic" evidence="6">
    <location>
        <begin position="26"/>
        <end position="243"/>
    </location>
</feature>
<dbReference type="InterPro" id="IPR023584">
    <property type="entry name" value="Ribosome_recyc_fac_dom"/>
</dbReference>
<dbReference type="EMBL" id="CP097510">
    <property type="protein sequence ID" value="URE29277.1"/>
    <property type="molecule type" value="Genomic_DNA"/>
</dbReference>
<evidence type="ECO:0000256" key="4">
    <source>
        <dbReference type="ARBA" id="ARBA00022917"/>
    </source>
</evidence>
<dbReference type="AlphaFoldDB" id="A0A9E7HG16"/>
<name>A0A9E7HG16_9LILI</name>
<proteinExistence type="inferred from homology"/>
<gene>
    <name evidence="8" type="ORF">MUK42_15227</name>
</gene>
<comment type="function">
    <text evidence="1">Responsible for the release of ribosomes from messenger RNA at the termination of chloroplastic protein biosynthesis.</text>
</comment>
<dbReference type="GO" id="GO:0005739">
    <property type="term" value="C:mitochondrion"/>
    <property type="evidence" value="ECO:0007669"/>
    <property type="project" value="TreeGrafter"/>
</dbReference>
<dbReference type="OrthoDB" id="407355at2759"/>
<evidence type="ECO:0000256" key="2">
    <source>
        <dbReference type="ARBA" id="ARBA00005912"/>
    </source>
</evidence>
<keyword evidence="4" id="KW-0648">Protein biosynthesis</keyword>
<evidence type="ECO:0000313" key="8">
    <source>
        <dbReference type="EMBL" id="URE29277.1"/>
    </source>
</evidence>
<sequence>MAMCLRRALQSRSLLLLRASRCVVALWPSSYLSPRDPALEEASVLGIRGGFFRVGSDYSLGSWRGFAKGKKSKDENNDEKIQVDPNFGPTVKSTTLSQMEAAIVALSRELSKLRTGRASAGMPFINYLFMSFSVITLVSSHTSGLLFAGMLDHILVETGGARMPLNHVAVVSVINSKTLSVTPYDPTVDPNFGPTVKSTTLSQMEAAIVALSRELSKLWIGRASGGMLDHILVETGGAKMPLN</sequence>
<organism evidence="8 9">
    <name type="scientific">Musa troglodytarum</name>
    <name type="common">fe'i banana</name>
    <dbReference type="NCBI Taxonomy" id="320322"/>
    <lineage>
        <taxon>Eukaryota</taxon>
        <taxon>Viridiplantae</taxon>
        <taxon>Streptophyta</taxon>
        <taxon>Embryophyta</taxon>
        <taxon>Tracheophyta</taxon>
        <taxon>Spermatophyta</taxon>
        <taxon>Magnoliopsida</taxon>
        <taxon>Liliopsida</taxon>
        <taxon>Zingiberales</taxon>
        <taxon>Musaceae</taxon>
        <taxon>Musa</taxon>
    </lineage>
</organism>
<evidence type="ECO:0000256" key="1">
    <source>
        <dbReference type="ARBA" id="ARBA00002952"/>
    </source>
</evidence>
<dbReference type="GO" id="GO:0006412">
    <property type="term" value="P:translation"/>
    <property type="evidence" value="ECO:0007669"/>
    <property type="project" value="UniProtKB-KW"/>
</dbReference>
<dbReference type="PANTHER" id="PTHR20982:SF3">
    <property type="entry name" value="MITOCHONDRIAL RIBOSOME RECYCLING FACTOR PSEUDO 1"/>
    <property type="match status" value="1"/>
</dbReference>
<dbReference type="SUPFAM" id="SSF55194">
    <property type="entry name" value="Ribosome recycling factor, RRF"/>
    <property type="match status" value="2"/>
</dbReference>
<feature type="non-terminal residue" evidence="8">
    <location>
        <position position="243"/>
    </location>
</feature>
<protein>
    <recommendedName>
        <fullName evidence="3">Ribosome-recycling factor, chloroplastic</fullName>
    </recommendedName>
    <alternativeName>
        <fullName evidence="5">Ribosome-releasing factor, chloroplastic</fullName>
    </alternativeName>
</protein>
<keyword evidence="6" id="KW-0732">Signal</keyword>
<dbReference type="GO" id="GO:0043023">
    <property type="term" value="F:ribosomal large subunit binding"/>
    <property type="evidence" value="ECO:0007669"/>
    <property type="project" value="TreeGrafter"/>
</dbReference>
<dbReference type="InterPro" id="IPR036191">
    <property type="entry name" value="RRF_sf"/>
</dbReference>
<keyword evidence="9" id="KW-1185">Reference proteome</keyword>
<evidence type="ECO:0000256" key="5">
    <source>
        <dbReference type="ARBA" id="ARBA00032397"/>
    </source>
</evidence>